<dbReference type="EMBL" id="CM015729">
    <property type="protein sequence ID" value="KAF3703236.1"/>
    <property type="molecule type" value="Genomic_DNA"/>
</dbReference>
<keyword evidence="2" id="KW-1185">Reference proteome</keyword>
<organism evidence="1 2">
    <name type="scientific">Channa argus</name>
    <name type="common">Northern snakehead</name>
    <name type="synonym">Ophicephalus argus</name>
    <dbReference type="NCBI Taxonomy" id="215402"/>
    <lineage>
        <taxon>Eukaryota</taxon>
        <taxon>Metazoa</taxon>
        <taxon>Chordata</taxon>
        <taxon>Craniata</taxon>
        <taxon>Vertebrata</taxon>
        <taxon>Euteleostomi</taxon>
        <taxon>Actinopterygii</taxon>
        <taxon>Neopterygii</taxon>
        <taxon>Teleostei</taxon>
        <taxon>Neoteleostei</taxon>
        <taxon>Acanthomorphata</taxon>
        <taxon>Anabantaria</taxon>
        <taxon>Anabantiformes</taxon>
        <taxon>Channoidei</taxon>
        <taxon>Channidae</taxon>
        <taxon>Channa</taxon>
    </lineage>
</organism>
<proteinExistence type="predicted"/>
<reference evidence="2" key="2">
    <citation type="submission" date="2019-02" db="EMBL/GenBank/DDBJ databases">
        <title>Opniocepnalus argus Var Kimnra genome.</title>
        <authorList>
            <person name="Zhou C."/>
            <person name="Xiao S."/>
        </authorList>
    </citation>
    <scope>NUCLEOTIDE SEQUENCE [LARGE SCALE GENOMIC DNA]</scope>
</reference>
<sequence length="75" mass="8244">MKGSPAALQEENMDRCCFTEEKYQSVTVTAGTHTNRPVRGFTAYSGAELFGSSLNPFSFRTRTSALQLLLNIPVV</sequence>
<name>A0A6G1QMB9_CHAAH</name>
<accession>A0A6G1QMB9</accession>
<dbReference type="AlphaFoldDB" id="A0A6G1QMB9"/>
<evidence type="ECO:0000313" key="1">
    <source>
        <dbReference type="EMBL" id="KAF3703236.1"/>
    </source>
</evidence>
<dbReference type="Proteomes" id="UP000503349">
    <property type="component" value="Chromosome 18"/>
</dbReference>
<evidence type="ECO:0000313" key="2">
    <source>
        <dbReference type="Proteomes" id="UP000503349"/>
    </source>
</evidence>
<reference evidence="1 2" key="1">
    <citation type="submission" date="2019-02" db="EMBL/GenBank/DDBJ databases">
        <title>Opniocepnalus argus genome.</title>
        <authorList>
            <person name="Zhou C."/>
            <person name="Xiao S."/>
        </authorList>
    </citation>
    <scope>NUCLEOTIDE SEQUENCE [LARGE SCALE GENOMIC DNA]</scope>
    <source>
        <strain evidence="1">OARG1902GOOAL</strain>
        <tissue evidence="1">Muscle</tissue>
    </source>
</reference>
<gene>
    <name evidence="1" type="ORF">EXN66_Car018924</name>
</gene>
<protein>
    <submittedName>
        <fullName evidence="1">Uncharacterized protein</fullName>
    </submittedName>
</protein>